<proteinExistence type="predicted"/>
<organism evidence="1 2">
    <name type="scientific">Dreissena polymorpha</name>
    <name type="common">Zebra mussel</name>
    <name type="synonym">Mytilus polymorpha</name>
    <dbReference type="NCBI Taxonomy" id="45954"/>
    <lineage>
        <taxon>Eukaryota</taxon>
        <taxon>Metazoa</taxon>
        <taxon>Spiralia</taxon>
        <taxon>Lophotrochozoa</taxon>
        <taxon>Mollusca</taxon>
        <taxon>Bivalvia</taxon>
        <taxon>Autobranchia</taxon>
        <taxon>Heteroconchia</taxon>
        <taxon>Euheterodonta</taxon>
        <taxon>Imparidentia</taxon>
        <taxon>Neoheterodontei</taxon>
        <taxon>Myida</taxon>
        <taxon>Dreissenoidea</taxon>
        <taxon>Dreissenidae</taxon>
        <taxon>Dreissena</taxon>
    </lineage>
</organism>
<protein>
    <submittedName>
        <fullName evidence="1">Uncharacterized protein</fullName>
    </submittedName>
</protein>
<keyword evidence="2" id="KW-1185">Reference proteome</keyword>
<comment type="caution">
    <text evidence="1">The sequence shown here is derived from an EMBL/GenBank/DDBJ whole genome shotgun (WGS) entry which is preliminary data.</text>
</comment>
<name>A0A9D4JMZ6_DREPO</name>
<reference evidence="1" key="1">
    <citation type="journal article" date="2019" name="bioRxiv">
        <title>The Genome of the Zebra Mussel, Dreissena polymorpha: A Resource for Invasive Species Research.</title>
        <authorList>
            <person name="McCartney M.A."/>
            <person name="Auch B."/>
            <person name="Kono T."/>
            <person name="Mallez S."/>
            <person name="Zhang Y."/>
            <person name="Obille A."/>
            <person name="Becker A."/>
            <person name="Abrahante J.E."/>
            <person name="Garbe J."/>
            <person name="Badalamenti J.P."/>
            <person name="Herman A."/>
            <person name="Mangelson H."/>
            <person name="Liachko I."/>
            <person name="Sullivan S."/>
            <person name="Sone E.D."/>
            <person name="Koren S."/>
            <person name="Silverstein K.A.T."/>
            <person name="Beckman K.B."/>
            <person name="Gohl D.M."/>
        </authorList>
    </citation>
    <scope>NUCLEOTIDE SEQUENCE</scope>
    <source>
        <strain evidence="1">Duluth1</strain>
        <tissue evidence="1">Whole animal</tissue>
    </source>
</reference>
<reference evidence="1" key="2">
    <citation type="submission" date="2020-11" db="EMBL/GenBank/DDBJ databases">
        <authorList>
            <person name="McCartney M.A."/>
            <person name="Auch B."/>
            <person name="Kono T."/>
            <person name="Mallez S."/>
            <person name="Becker A."/>
            <person name="Gohl D.M."/>
            <person name="Silverstein K.A.T."/>
            <person name="Koren S."/>
            <person name="Bechman K.B."/>
            <person name="Herman A."/>
            <person name="Abrahante J.E."/>
            <person name="Garbe J."/>
        </authorList>
    </citation>
    <scope>NUCLEOTIDE SEQUENCE</scope>
    <source>
        <strain evidence="1">Duluth1</strain>
        <tissue evidence="1">Whole animal</tissue>
    </source>
</reference>
<sequence length="105" mass="12372">MFSNDVLTDRCPCINLHYKEKASLKLSRDSIWTNILTKFQEEWRQNMANRASTRFYYSHITGQKQYTPDLSIRGHKNCPPNGSHVFQQTKTIFELSPLTLLENMF</sequence>
<dbReference type="EMBL" id="JAIWYP010000005">
    <property type="protein sequence ID" value="KAH3818166.1"/>
    <property type="molecule type" value="Genomic_DNA"/>
</dbReference>
<evidence type="ECO:0000313" key="2">
    <source>
        <dbReference type="Proteomes" id="UP000828390"/>
    </source>
</evidence>
<accession>A0A9D4JMZ6</accession>
<dbReference type="AlphaFoldDB" id="A0A9D4JMZ6"/>
<gene>
    <name evidence="1" type="ORF">DPMN_119762</name>
</gene>
<dbReference type="Proteomes" id="UP000828390">
    <property type="component" value="Unassembled WGS sequence"/>
</dbReference>
<evidence type="ECO:0000313" key="1">
    <source>
        <dbReference type="EMBL" id="KAH3818166.1"/>
    </source>
</evidence>